<dbReference type="GO" id="GO:0006351">
    <property type="term" value="P:DNA-templated transcription"/>
    <property type="evidence" value="ECO:0007669"/>
    <property type="project" value="InterPro"/>
</dbReference>
<dbReference type="InterPro" id="IPR036236">
    <property type="entry name" value="Znf_C2H2_sf"/>
</dbReference>
<dbReference type="GeneID" id="41956445"/>
<dbReference type="GO" id="GO:0000785">
    <property type="term" value="C:chromatin"/>
    <property type="evidence" value="ECO:0007669"/>
    <property type="project" value="TreeGrafter"/>
</dbReference>
<evidence type="ECO:0000256" key="5">
    <source>
        <dbReference type="ARBA" id="ARBA00022833"/>
    </source>
</evidence>
<dbReference type="CDD" id="cd12148">
    <property type="entry name" value="fungal_TF_MHR"/>
    <property type="match status" value="1"/>
</dbReference>
<feature type="domain" description="C2H2-type" evidence="9">
    <location>
        <begin position="32"/>
        <end position="54"/>
    </location>
</feature>
<evidence type="ECO:0000256" key="1">
    <source>
        <dbReference type="ARBA" id="ARBA00004123"/>
    </source>
</evidence>
<keyword evidence="5" id="KW-0862">Zinc</keyword>
<dbReference type="PANTHER" id="PTHR40626:SF14">
    <property type="entry name" value="C2H2 TYPE ZINC FINGER DOMAIN PROTEIN (AFU_ORTHOLOGUE AFUA_1G02360)"/>
    <property type="match status" value="1"/>
</dbReference>
<proteinExistence type="predicted"/>
<keyword evidence="10" id="KW-1185">Reference proteome</keyword>
<evidence type="ECO:0000256" key="2">
    <source>
        <dbReference type="ARBA" id="ARBA00022723"/>
    </source>
</evidence>
<reference evidence="11" key="3">
    <citation type="submission" date="2025-08" db="UniProtKB">
        <authorList>
            <consortium name="RefSeq"/>
        </authorList>
    </citation>
    <scope>IDENTIFICATION</scope>
    <source>
        <strain evidence="11">NI907</strain>
    </source>
</reference>
<dbReference type="GO" id="GO:0000978">
    <property type="term" value="F:RNA polymerase II cis-regulatory region sequence-specific DNA binding"/>
    <property type="evidence" value="ECO:0007669"/>
    <property type="project" value="InterPro"/>
</dbReference>
<dbReference type="SMART" id="SM00355">
    <property type="entry name" value="ZnF_C2H2"/>
    <property type="match status" value="2"/>
</dbReference>
<evidence type="ECO:0000256" key="6">
    <source>
        <dbReference type="ARBA" id="ARBA00023242"/>
    </source>
</evidence>
<dbReference type="Pfam" id="PF04082">
    <property type="entry name" value="Fungal_trans"/>
    <property type="match status" value="1"/>
</dbReference>
<keyword evidence="3" id="KW-0677">Repeat</keyword>
<dbReference type="PANTHER" id="PTHR40626">
    <property type="entry name" value="MIP31509P"/>
    <property type="match status" value="1"/>
</dbReference>
<evidence type="ECO:0000256" key="4">
    <source>
        <dbReference type="ARBA" id="ARBA00022771"/>
    </source>
</evidence>
<reference evidence="11" key="1">
    <citation type="journal article" date="2019" name="Mol. Biol. Evol.">
        <title>Blast fungal genomes show frequent chromosomal changes, gene gains and losses, and effector gene turnover.</title>
        <authorList>
            <person name="Gomez Luciano L.B."/>
            <person name="Jason Tsai I."/>
            <person name="Chuma I."/>
            <person name="Tosa Y."/>
            <person name="Chen Y.H."/>
            <person name="Li J.Y."/>
            <person name="Li M.Y."/>
            <person name="Jade Lu M.Y."/>
            <person name="Nakayashiki H."/>
            <person name="Li W.H."/>
        </authorList>
    </citation>
    <scope>NUCLEOTIDE SEQUENCE</scope>
    <source>
        <strain evidence="11">NI907</strain>
    </source>
</reference>
<accession>A0A6P8BK31</accession>
<dbReference type="KEGG" id="pgri:PgNI_01460"/>
<evidence type="ECO:0000313" key="11">
    <source>
        <dbReference type="RefSeq" id="XP_030987570.1"/>
    </source>
</evidence>
<dbReference type="Pfam" id="PF00096">
    <property type="entry name" value="zf-C2H2"/>
    <property type="match status" value="2"/>
</dbReference>
<feature type="domain" description="C2H2-type" evidence="9">
    <location>
        <begin position="2"/>
        <end position="31"/>
    </location>
</feature>
<feature type="region of interest" description="Disordered" evidence="8">
    <location>
        <begin position="74"/>
        <end position="121"/>
    </location>
</feature>
<organism evidence="10 11">
    <name type="scientific">Pyricularia grisea</name>
    <name type="common">Crabgrass-specific blast fungus</name>
    <name type="synonym">Magnaporthe grisea</name>
    <dbReference type="NCBI Taxonomy" id="148305"/>
    <lineage>
        <taxon>Eukaryota</taxon>
        <taxon>Fungi</taxon>
        <taxon>Dikarya</taxon>
        <taxon>Ascomycota</taxon>
        <taxon>Pezizomycotina</taxon>
        <taxon>Sordariomycetes</taxon>
        <taxon>Sordariomycetidae</taxon>
        <taxon>Magnaporthales</taxon>
        <taxon>Pyriculariaceae</taxon>
        <taxon>Pyricularia</taxon>
    </lineage>
</organism>
<dbReference type="SUPFAM" id="SSF57667">
    <property type="entry name" value="beta-beta-alpha zinc fingers"/>
    <property type="match status" value="1"/>
</dbReference>
<dbReference type="InterPro" id="IPR007219">
    <property type="entry name" value="XnlR_reg_dom"/>
</dbReference>
<keyword evidence="4 7" id="KW-0863">Zinc-finger</keyword>
<dbReference type="Proteomes" id="UP000515153">
    <property type="component" value="Unplaced"/>
</dbReference>
<comment type="subcellular location">
    <subcellularLocation>
        <location evidence="1">Nucleus</location>
    </subcellularLocation>
</comment>
<evidence type="ECO:0000256" key="7">
    <source>
        <dbReference type="PROSITE-ProRule" id="PRU00042"/>
    </source>
</evidence>
<dbReference type="PROSITE" id="PS00028">
    <property type="entry name" value="ZINC_FINGER_C2H2_1"/>
    <property type="match status" value="2"/>
</dbReference>
<dbReference type="OrthoDB" id="1405595at2759"/>
<dbReference type="GO" id="GO:0005634">
    <property type="term" value="C:nucleus"/>
    <property type="evidence" value="ECO:0007669"/>
    <property type="project" value="UniProtKB-SubCell"/>
</dbReference>
<dbReference type="GO" id="GO:0000981">
    <property type="term" value="F:DNA-binding transcription factor activity, RNA polymerase II-specific"/>
    <property type="evidence" value="ECO:0007669"/>
    <property type="project" value="InterPro"/>
</dbReference>
<evidence type="ECO:0000313" key="10">
    <source>
        <dbReference type="Proteomes" id="UP000515153"/>
    </source>
</evidence>
<evidence type="ECO:0000259" key="9">
    <source>
        <dbReference type="PROSITE" id="PS50157"/>
    </source>
</evidence>
<keyword evidence="2" id="KW-0479">Metal-binding</keyword>
<reference evidence="11" key="2">
    <citation type="submission" date="2019-10" db="EMBL/GenBank/DDBJ databases">
        <authorList>
            <consortium name="NCBI Genome Project"/>
        </authorList>
    </citation>
    <scope>NUCLEOTIDE SEQUENCE</scope>
    <source>
        <strain evidence="11">NI907</strain>
    </source>
</reference>
<dbReference type="GO" id="GO:0008270">
    <property type="term" value="F:zinc ion binding"/>
    <property type="evidence" value="ECO:0007669"/>
    <property type="project" value="UniProtKB-KW"/>
</dbReference>
<dbReference type="RefSeq" id="XP_030987570.1">
    <property type="nucleotide sequence ID" value="XM_031121531.1"/>
</dbReference>
<feature type="compositionally biased region" description="Polar residues" evidence="8">
    <location>
        <begin position="91"/>
        <end position="121"/>
    </location>
</feature>
<sequence>MHKCTYDGCSRSFKRPEHLSRHRLNHQPRTIHECSICHKDFVRLDLLQRHLRRHDRGMVKYRNSGGYSTRAELPVRSANVPKPEEAAASVPVSQYKTEQNQLPSRGNSEYSHVSGSPLSSMSQDVLDPVLIQAAQLASQESGYITPGNTSEPMQQLTFFHGPSDGTWFTQDLDWLFGASPEEVPSRFGDLQPISQSSPLESFPGSFVPPPLYNQNTDFIDPVSRQRVMEALSCLPAELLTSSFFDAANLQMFMQKYWLEYNPHFQMLHRPSFSVVDVPPLLLVSLLTLGATLSPDDSHYAVAEKIHQNLRWLIFTSSSFKTPAPLWVIQSLLIVQAYEKMFSTRKLHEMSHIFHSSLMRRGSCYGPGQTTSGDLSTLENTWHRWIEQELTHRAAYFAFVMDAQHSSIFGHAAVLSLTDIRLPLPCAEALWDAPTATAWNRERSRQPSSTPFFLPALRALLCRQPLPHTYSTFARFVLLHGLFSLTRHMTIRDQTASFIGGNTFSRPADPEINITSASASPHPEDDDDWRERVARAVDTWSLSLFSRSPSLCLEAAKPLQHIAHINIHTNLIDFHILAGAPNLATGVRAHPASMAGDSQYARACERVLAWTRDLPNAKQTLIHCLTLIQETMFTRAQYLACEDNILLRPWVLYHSTLVVWAYGVLTEGFQPGRVCSAEDYLSHMLNHLLGNGDISQLRGASQTSGLIASVSIALDNCRWELLREAKDTLDSLAQQSRLLLSIRESTAFSDDTRERTVAGMPE</sequence>
<keyword evidence="6" id="KW-0539">Nucleus</keyword>
<evidence type="ECO:0000256" key="3">
    <source>
        <dbReference type="ARBA" id="ARBA00022737"/>
    </source>
</evidence>
<dbReference type="Gene3D" id="3.30.160.60">
    <property type="entry name" value="Classic Zinc Finger"/>
    <property type="match status" value="1"/>
</dbReference>
<dbReference type="InterPro" id="IPR013087">
    <property type="entry name" value="Znf_C2H2_type"/>
</dbReference>
<protein>
    <recommendedName>
        <fullName evidence="9">C2H2-type domain-containing protein</fullName>
    </recommendedName>
</protein>
<dbReference type="AlphaFoldDB" id="A0A6P8BK31"/>
<dbReference type="InterPro" id="IPR051059">
    <property type="entry name" value="VerF-like"/>
</dbReference>
<evidence type="ECO:0000256" key="8">
    <source>
        <dbReference type="SAM" id="MobiDB-lite"/>
    </source>
</evidence>
<dbReference type="PROSITE" id="PS50157">
    <property type="entry name" value="ZINC_FINGER_C2H2_2"/>
    <property type="match status" value="2"/>
</dbReference>
<name>A0A6P8BK31_PYRGI</name>
<gene>
    <name evidence="11" type="ORF">PgNI_01460</name>
</gene>